<proteinExistence type="predicted"/>
<organism evidence="2 3">
    <name type="scientific">Schizophyllum amplum</name>
    <dbReference type="NCBI Taxonomy" id="97359"/>
    <lineage>
        <taxon>Eukaryota</taxon>
        <taxon>Fungi</taxon>
        <taxon>Dikarya</taxon>
        <taxon>Basidiomycota</taxon>
        <taxon>Agaricomycotina</taxon>
        <taxon>Agaricomycetes</taxon>
        <taxon>Agaricomycetidae</taxon>
        <taxon>Agaricales</taxon>
        <taxon>Schizophyllaceae</taxon>
        <taxon>Schizophyllum</taxon>
    </lineage>
</organism>
<dbReference type="EMBL" id="VDMD01000002">
    <property type="protein sequence ID" value="TRM68711.1"/>
    <property type="molecule type" value="Genomic_DNA"/>
</dbReference>
<evidence type="ECO:0000313" key="2">
    <source>
        <dbReference type="EMBL" id="TRM68711.1"/>
    </source>
</evidence>
<gene>
    <name evidence="2" type="ORF">BD626DRAFT_482529</name>
</gene>
<keyword evidence="1" id="KW-0732">Signal</keyword>
<dbReference type="Proteomes" id="UP000320762">
    <property type="component" value="Unassembled WGS sequence"/>
</dbReference>
<evidence type="ECO:0000313" key="3">
    <source>
        <dbReference type="Proteomes" id="UP000320762"/>
    </source>
</evidence>
<feature type="signal peptide" evidence="1">
    <location>
        <begin position="1"/>
        <end position="16"/>
    </location>
</feature>
<name>A0A550CV98_9AGAR</name>
<feature type="chain" id="PRO_5022133774" description="Secreted protein" evidence="1">
    <location>
        <begin position="17"/>
        <end position="76"/>
    </location>
</feature>
<comment type="caution">
    <text evidence="2">The sequence shown here is derived from an EMBL/GenBank/DDBJ whole genome shotgun (WGS) entry which is preliminary data.</text>
</comment>
<keyword evidence="3" id="KW-1185">Reference proteome</keyword>
<evidence type="ECO:0000256" key="1">
    <source>
        <dbReference type="SAM" id="SignalP"/>
    </source>
</evidence>
<accession>A0A550CV98</accession>
<reference evidence="2 3" key="1">
    <citation type="journal article" date="2019" name="New Phytol.">
        <title>Comparative genomics reveals unique wood-decay strategies and fruiting body development in the Schizophyllaceae.</title>
        <authorList>
            <person name="Almasi E."/>
            <person name="Sahu N."/>
            <person name="Krizsan K."/>
            <person name="Balint B."/>
            <person name="Kovacs G.M."/>
            <person name="Kiss B."/>
            <person name="Cseklye J."/>
            <person name="Drula E."/>
            <person name="Henrissat B."/>
            <person name="Nagy I."/>
            <person name="Chovatia M."/>
            <person name="Adam C."/>
            <person name="LaButti K."/>
            <person name="Lipzen A."/>
            <person name="Riley R."/>
            <person name="Grigoriev I.V."/>
            <person name="Nagy L.G."/>
        </authorList>
    </citation>
    <scope>NUCLEOTIDE SEQUENCE [LARGE SCALE GENOMIC DNA]</scope>
    <source>
        <strain evidence="2 3">NL-1724</strain>
    </source>
</reference>
<dbReference type="AlphaFoldDB" id="A0A550CV98"/>
<protein>
    <recommendedName>
        <fullName evidence="4">Secreted protein</fullName>
    </recommendedName>
</protein>
<sequence>MTLISHLLRMVHLVHALWPYMGANHVTYQPRGTHRVASVVVLHRVVQPVFPQAKRRKQSESPPVLECTISLLRRSR</sequence>
<evidence type="ECO:0008006" key="4">
    <source>
        <dbReference type="Google" id="ProtNLM"/>
    </source>
</evidence>